<feature type="domain" description="AAA+ ATPase" evidence="1">
    <location>
        <begin position="64"/>
        <end position="319"/>
    </location>
</feature>
<dbReference type="AlphaFoldDB" id="A0A1G8BHM7"/>
<dbReference type="STRING" id="504805.SAMN05421505_11449"/>
<dbReference type="InterPro" id="IPR003593">
    <property type="entry name" value="AAA+_ATPase"/>
</dbReference>
<reference evidence="2 3" key="1">
    <citation type="submission" date="2016-10" db="EMBL/GenBank/DDBJ databases">
        <authorList>
            <person name="de Groot N.N."/>
        </authorList>
    </citation>
    <scope>NUCLEOTIDE SEQUENCE [LARGE SCALE GENOMIC DNA]</scope>
    <source>
        <strain evidence="2 3">CPCC 201354</strain>
    </source>
</reference>
<dbReference type="Gene3D" id="3.40.50.300">
    <property type="entry name" value="P-loop containing nucleotide triphosphate hydrolases"/>
    <property type="match status" value="1"/>
</dbReference>
<sequence length="743" mass="83262">MRPHEVPADPPGRNPFPSSAIAHLVAGPASPPPTVPTPALIEVTAFVNEYLSAIDPSRTGTTGLGRVLAVIGEFGTGKTHIALEVLHSVKRRRSESTTIIEFDEPGRSMLRLYLDRFIKKISPEQIKQLAEDYHHFILMDDLQRGAITRRLTTQPKFRERSADEIINRLGMSRNVYLDKLRAALSEFAVRQEFAIALQLVLEDEYQPAVHAWLSGEPPDDILREHGITTAIDDEFAAFEAIGVLAFLHGRTGRKLIVLIDEFERLLPLFKDPEIAPAFERLLNAFVNAGCLLILFGLPDAQPMLSANARERVRILPPSLFTADHVRAYLQLQLGQWPHPLFDEEAADEIVRISDGIPRQAIQLCHYAYGEAMGGEPPARVTGRLVGEVARRIFREAEPIDISAAVRRIINSEGWTNHEQWRVPGKVVVDFWIPVGRKGACAVWITDTVLDEAEVARLETASNAVLSEANPIRRVLVINGRIPTELVSKVNKLFDRAPIQYNSLHFDDEFRSWLHASTDRIARSDGADAFDLIDKRTERLGNEIRDIRRVTESLLEWIHLSAPARALPARPASRLPISIGQHFDRALRALASLDDLDRVLRQLFAVERRRRPRGPRSLMRGVPLRQELATPAALPAVGATVLLYKLVAQFQVSVQEWLDGIGAEAGLRDVDPQELDRLREICDVYEATADLLPMRSLDHLVEWTSPFSDVSDTGLARKRDLRQAFDGLGPRVYRSVLATVEARN</sequence>
<evidence type="ECO:0000313" key="2">
    <source>
        <dbReference type="EMBL" id="SDH32736.1"/>
    </source>
</evidence>
<organism evidence="2 3">
    <name type="scientific">Sinosporangium album</name>
    <dbReference type="NCBI Taxonomy" id="504805"/>
    <lineage>
        <taxon>Bacteria</taxon>
        <taxon>Bacillati</taxon>
        <taxon>Actinomycetota</taxon>
        <taxon>Actinomycetes</taxon>
        <taxon>Streptosporangiales</taxon>
        <taxon>Streptosporangiaceae</taxon>
        <taxon>Sinosporangium</taxon>
    </lineage>
</organism>
<evidence type="ECO:0000313" key="3">
    <source>
        <dbReference type="Proteomes" id="UP000198923"/>
    </source>
</evidence>
<dbReference type="PANTHER" id="PTHR35894">
    <property type="entry name" value="GENERAL SECRETION PATHWAY PROTEIN A-RELATED"/>
    <property type="match status" value="1"/>
</dbReference>
<keyword evidence="3" id="KW-1185">Reference proteome</keyword>
<dbReference type="InterPro" id="IPR052026">
    <property type="entry name" value="ExeA_AAA_ATPase_DNA-bind"/>
</dbReference>
<dbReference type="EMBL" id="FNCN01000014">
    <property type="protein sequence ID" value="SDH32736.1"/>
    <property type="molecule type" value="Genomic_DNA"/>
</dbReference>
<dbReference type="SUPFAM" id="SSF52540">
    <property type="entry name" value="P-loop containing nucleoside triphosphate hydrolases"/>
    <property type="match status" value="1"/>
</dbReference>
<dbReference type="InterPro" id="IPR027417">
    <property type="entry name" value="P-loop_NTPase"/>
</dbReference>
<proteinExistence type="predicted"/>
<evidence type="ECO:0000259" key="1">
    <source>
        <dbReference type="SMART" id="SM00382"/>
    </source>
</evidence>
<dbReference type="PANTHER" id="PTHR35894:SF1">
    <property type="entry name" value="PHOSPHORIBULOKINASE _ URIDINE KINASE FAMILY"/>
    <property type="match status" value="1"/>
</dbReference>
<name>A0A1G8BHM7_9ACTN</name>
<dbReference type="RefSeq" id="WP_143020296.1">
    <property type="nucleotide sequence ID" value="NZ_FNCN01000014.1"/>
</dbReference>
<dbReference type="SMART" id="SM00382">
    <property type="entry name" value="AAA"/>
    <property type="match status" value="1"/>
</dbReference>
<accession>A0A1G8BHM7</accession>
<dbReference type="OrthoDB" id="3948083at2"/>
<gene>
    <name evidence="2" type="ORF">SAMN05421505_11449</name>
</gene>
<protein>
    <recommendedName>
        <fullName evidence="1">AAA+ ATPase domain-containing protein</fullName>
    </recommendedName>
</protein>
<dbReference type="Proteomes" id="UP000198923">
    <property type="component" value="Unassembled WGS sequence"/>
</dbReference>